<reference evidence="2 3" key="1">
    <citation type="journal article" date="2013" name="PLoS Genet.">
        <title>Genomic mechanisms accounting for the adaptation to parasitism in nematode-trapping fungi.</title>
        <authorList>
            <person name="Meerupati T."/>
            <person name="Andersson K.M."/>
            <person name="Friman E."/>
            <person name="Kumar D."/>
            <person name="Tunlid A."/>
            <person name="Ahren D."/>
        </authorList>
    </citation>
    <scope>NUCLEOTIDE SEQUENCE [LARGE SCALE GENOMIC DNA]</scope>
    <source>
        <strain evidence="2 3">CBS 200.50</strain>
    </source>
</reference>
<dbReference type="OMA" id="PKTDSWH"/>
<dbReference type="Pfam" id="PF00378">
    <property type="entry name" value="ECH_1"/>
    <property type="match status" value="1"/>
</dbReference>
<evidence type="ECO:0000256" key="1">
    <source>
        <dbReference type="ARBA" id="ARBA00005254"/>
    </source>
</evidence>
<dbReference type="InterPro" id="IPR029045">
    <property type="entry name" value="ClpP/crotonase-like_dom_sf"/>
</dbReference>
<dbReference type="InterPro" id="IPR001753">
    <property type="entry name" value="Enoyl-CoA_hydra/iso"/>
</dbReference>
<comment type="caution">
    <text evidence="2">The sequence shown here is derived from an EMBL/GenBank/DDBJ whole genome shotgun (WGS) entry which is preliminary data.</text>
</comment>
<reference evidence="3" key="2">
    <citation type="submission" date="2013-04" db="EMBL/GenBank/DDBJ databases">
        <title>Genomic mechanisms accounting for the adaptation to parasitism in nematode-trapping fungi.</title>
        <authorList>
            <person name="Ahren D.G."/>
        </authorList>
    </citation>
    <scope>NUCLEOTIDE SEQUENCE [LARGE SCALE GENOMIC DNA]</scope>
    <source>
        <strain evidence="3">CBS 200.50</strain>
    </source>
</reference>
<dbReference type="CDD" id="cd06558">
    <property type="entry name" value="crotonase-like"/>
    <property type="match status" value="1"/>
</dbReference>
<evidence type="ECO:0000313" key="2">
    <source>
        <dbReference type="EMBL" id="EPS35408.1"/>
    </source>
</evidence>
<sequence>MDQEPDAVLVTSTPDGITTITINRPNRRNAVDPATAQKLYTAVRAFEDDASQKVLILNGNNGTFCAGFDLHSLATSKTAEESQAGNVPVVENARTIGPMGPSRLQISKPVISAVSGYAVAGGLELSLLGDIRVAEEDAVFGVFCRRWGVPLIDGGTVRLQAIVGLGRAMDMILTGRPVGAQEALAMGLANRVVAKGKALEEAEVIARQLLTFPQECMNLDRTSAYYACYSAKTFDDALKYEFDHGVEVVVKESIKGAARFSGGMGRHGAFQAPAPVEGKL</sequence>
<accession>S8B8Q2</accession>
<comment type="similarity">
    <text evidence="1">Belongs to the enoyl-CoA hydratase/isomerase family.</text>
</comment>
<organism evidence="2 3">
    <name type="scientific">Dactylellina haptotyla (strain CBS 200.50)</name>
    <name type="common">Nematode-trapping fungus</name>
    <name type="synonym">Monacrosporium haptotylum</name>
    <dbReference type="NCBI Taxonomy" id="1284197"/>
    <lineage>
        <taxon>Eukaryota</taxon>
        <taxon>Fungi</taxon>
        <taxon>Dikarya</taxon>
        <taxon>Ascomycota</taxon>
        <taxon>Pezizomycotina</taxon>
        <taxon>Orbiliomycetes</taxon>
        <taxon>Orbiliales</taxon>
        <taxon>Orbiliaceae</taxon>
        <taxon>Dactylellina</taxon>
    </lineage>
</organism>
<dbReference type="NCBIfam" id="NF006108">
    <property type="entry name" value="PRK08259.1"/>
    <property type="match status" value="1"/>
</dbReference>
<dbReference type="AlphaFoldDB" id="S8B8Q2"/>
<dbReference type="Gene3D" id="1.10.287.2460">
    <property type="match status" value="1"/>
</dbReference>
<gene>
    <name evidence="2" type="ORF">H072_11258</name>
</gene>
<dbReference type="PANTHER" id="PTHR43802:SF1">
    <property type="entry name" value="IP11341P-RELATED"/>
    <property type="match status" value="1"/>
</dbReference>
<keyword evidence="3" id="KW-1185">Reference proteome</keyword>
<dbReference type="PANTHER" id="PTHR43802">
    <property type="entry name" value="ENOYL-COA HYDRATASE"/>
    <property type="match status" value="1"/>
</dbReference>
<dbReference type="Proteomes" id="UP000015100">
    <property type="component" value="Unassembled WGS sequence"/>
</dbReference>
<dbReference type="SUPFAM" id="SSF52096">
    <property type="entry name" value="ClpP/crotonase"/>
    <property type="match status" value="1"/>
</dbReference>
<dbReference type="STRING" id="1284197.S8B8Q2"/>
<evidence type="ECO:0008006" key="4">
    <source>
        <dbReference type="Google" id="ProtNLM"/>
    </source>
</evidence>
<dbReference type="Gene3D" id="3.90.226.10">
    <property type="entry name" value="2-enoyl-CoA Hydratase, Chain A, domain 1"/>
    <property type="match status" value="1"/>
</dbReference>
<name>S8B8Q2_DACHA</name>
<dbReference type="HOGENOM" id="CLU_009834_7_4_1"/>
<evidence type="ECO:0000313" key="3">
    <source>
        <dbReference type="Proteomes" id="UP000015100"/>
    </source>
</evidence>
<dbReference type="eggNOG" id="KOG1680">
    <property type="taxonomic scope" value="Eukaryota"/>
</dbReference>
<protein>
    <recommendedName>
        <fullName evidence="4">Enoyl-CoA hydratase</fullName>
    </recommendedName>
</protein>
<dbReference type="EMBL" id="AQGS01001161">
    <property type="protein sequence ID" value="EPS35408.1"/>
    <property type="molecule type" value="Genomic_DNA"/>
</dbReference>
<proteinExistence type="inferred from homology"/>
<dbReference type="OrthoDB" id="2018133at2759"/>